<dbReference type="PROSITE" id="PS50164">
    <property type="entry name" value="GIY_YIG"/>
    <property type="match status" value="1"/>
</dbReference>
<dbReference type="SMART" id="SM00465">
    <property type="entry name" value="GIYc"/>
    <property type="match status" value="1"/>
</dbReference>
<comment type="caution">
    <text evidence="3">The sequence shown here is derived from an EMBL/GenBank/DDBJ whole genome shotgun (WGS) entry which is preliminary data.</text>
</comment>
<sequence>MKFYYVYLLKCKDGSYYVGVTSNVDRRLMEHNAGKYPDAYTYKLRPVELVWYQDFLDPNQAIVFEKKIKKWSRAKKEALINGEYDLLPFLSECKNDSHAKNKGFDSAQLDSST</sequence>
<name>A0A923MXV4_9FLAO</name>
<dbReference type="InterPro" id="IPR050190">
    <property type="entry name" value="UPF0213_domain"/>
</dbReference>
<proteinExistence type="inferred from homology"/>
<evidence type="ECO:0000313" key="4">
    <source>
        <dbReference type="Proteomes" id="UP000641454"/>
    </source>
</evidence>
<dbReference type="SUPFAM" id="SSF82771">
    <property type="entry name" value="GIY-YIG endonuclease"/>
    <property type="match status" value="1"/>
</dbReference>
<dbReference type="Proteomes" id="UP000641454">
    <property type="component" value="Unassembled WGS sequence"/>
</dbReference>
<feature type="domain" description="GIY-YIG" evidence="2">
    <location>
        <begin position="2"/>
        <end position="78"/>
    </location>
</feature>
<gene>
    <name evidence="3" type="ORF">H8R25_04000</name>
</gene>
<dbReference type="InterPro" id="IPR000305">
    <property type="entry name" value="GIY-YIG_endonuc"/>
</dbReference>
<evidence type="ECO:0000313" key="3">
    <source>
        <dbReference type="EMBL" id="MBC5843601.1"/>
    </source>
</evidence>
<accession>A0A923MXV4</accession>
<dbReference type="AlphaFoldDB" id="A0A923MXV4"/>
<evidence type="ECO:0000259" key="2">
    <source>
        <dbReference type="PROSITE" id="PS50164"/>
    </source>
</evidence>
<dbReference type="InterPro" id="IPR035901">
    <property type="entry name" value="GIY-YIG_endonuc_sf"/>
</dbReference>
<organism evidence="3 4">
    <name type="scientific">Flavobacterium muglaense</name>
    <dbReference type="NCBI Taxonomy" id="2764716"/>
    <lineage>
        <taxon>Bacteria</taxon>
        <taxon>Pseudomonadati</taxon>
        <taxon>Bacteroidota</taxon>
        <taxon>Flavobacteriia</taxon>
        <taxon>Flavobacteriales</taxon>
        <taxon>Flavobacteriaceae</taxon>
        <taxon>Flavobacterium</taxon>
    </lineage>
</organism>
<dbReference type="PANTHER" id="PTHR34477">
    <property type="entry name" value="UPF0213 PROTEIN YHBQ"/>
    <property type="match status" value="1"/>
</dbReference>
<dbReference type="Gene3D" id="3.40.1440.10">
    <property type="entry name" value="GIY-YIG endonuclease"/>
    <property type="match status" value="1"/>
</dbReference>
<keyword evidence="4" id="KW-1185">Reference proteome</keyword>
<protein>
    <submittedName>
        <fullName evidence="3">GIY-YIG nuclease family protein</fullName>
    </submittedName>
</protein>
<dbReference type="Pfam" id="PF01541">
    <property type="entry name" value="GIY-YIG"/>
    <property type="match status" value="1"/>
</dbReference>
<dbReference type="EMBL" id="JACRUL010000005">
    <property type="protein sequence ID" value="MBC5843601.1"/>
    <property type="molecule type" value="Genomic_DNA"/>
</dbReference>
<comment type="similarity">
    <text evidence="1">Belongs to the UPF0213 family.</text>
</comment>
<dbReference type="PANTHER" id="PTHR34477:SF1">
    <property type="entry name" value="UPF0213 PROTEIN YHBQ"/>
    <property type="match status" value="1"/>
</dbReference>
<evidence type="ECO:0000256" key="1">
    <source>
        <dbReference type="ARBA" id="ARBA00007435"/>
    </source>
</evidence>
<dbReference type="RefSeq" id="WP_187017272.1">
    <property type="nucleotide sequence ID" value="NZ_JACRUK010000005.1"/>
</dbReference>
<reference evidence="3 4" key="1">
    <citation type="submission" date="2020-08" db="EMBL/GenBank/DDBJ databases">
        <title>Description of novel Flavobacterium F-392 isolate.</title>
        <authorList>
            <person name="Saticioglu I.B."/>
            <person name="Duman M."/>
            <person name="Altun S."/>
        </authorList>
    </citation>
    <scope>NUCLEOTIDE SEQUENCE [LARGE SCALE GENOMIC DNA]</scope>
    <source>
        <strain evidence="3 4">F-392</strain>
    </source>
</reference>
<dbReference type="CDD" id="cd10456">
    <property type="entry name" value="GIY-YIG_UPF0213"/>
    <property type="match status" value="1"/>
</dbReference>